<dbReference type="NCBIfam" id="TIGR04274">
    <property type="entry name" value="hypoxanDNAglyco"/>
    <property type="match status" value="1"/>
</dbReference>
<dbReference type="OrthoDB" id="9799921at2"/>
<dbReference type="InterPro" id="IPR036895">
    <property type="entry name" value="Uracil-DNA_glycosylase-like_sf"/>
</dbReference>
<evidence type="ECO:0000313" key="3">
    <source>
        <dbReference type="Proteomes" id="UP000198729"/>
    </source>
</evidence>
<dbReference type="STRING" id="51642.NSMM_370049"/>
<accession>A0A1G5SEJ1</accession>
<dbReference type="Gene3D" id="3.40.470.10">
    <property type="entry name" value="Uracil-DNA glycosylase-like domain"/>
    <property type="match status" value="1"/>
</dbReference>
<feature type="domain" description="Uracil-DNA glycosylase-like" evidence="1">
    <location>
        <begin position="9"/>
        <end position="165"/>
    </location>
</feature>
<dbReference type="InterPro" id="IPR026353">
    <property type="entry name" value="Hypoxan-DNA_Glyclase"/>
</dbReference>
<evidence type="ECO:0000259" key="1">
    <source>
        <dbReference type="SMART" id="SM00986"/>
    </source>
</evidence>
<dbReference type="SMART" id="SM00986">
    <property type="entry name" value="UDG"/>
    <property type="match status" value="1"/>
</dbReference>
<dbReference type="CDD" id="cd10032">
    <property type="entry name" value="UDG-F6_HDG"/>
    <property type="match status" value="1"/>
</dbReference>
<evidence type="ECO:0000313" key="2">
    <source>
        <dbReference type="EMBL" id="SCZ85270.1"/>
    </source>
</evidence>
<dbReference type="SMART" id="SM00987">
    <property type="entry name" value="UreE_C"/>
    <property type="match status" value="1"/>
</dbReference>
<dbReference type="AlphaFoldDB" id="A0A1G5SEJ1"/>
<dbReference type="RefSeq" id="WP_090285406.1">
    <property type="nucleotide sequence ID" value="NZ_FMWO01000044.1"/>
</dbReference>
<dbReference type="Pfam" id="PF03167">
    <property type="entry name" value="UDG"/>
    <property type="match status" value="1"/>
</dbReference>
<dbReference type="EMBL" id="FMWO01000044">
    <property type="protein sequence ID" value="SCZ85270.1"/>
    <property type="molecule type" value="Genomic_DNA"/>
</dbReference>
<gene>
    <name evidence="2" type="ORF">NSMM_370049</name>
</gene>
<dbReference type="InterPro" id="IPR005122">
    <property type="entry name" value="Uracil-DNA_glycosylase-like"/>
</dbReference>
<name>A0A1G5SEJ1_9PROT</name>
<dbReference type="Proteomes" id="UP000198729">
    <property type="component" value="Unassembled WGS sequence"/>
</dbReference>
<dbReference type="SUPFAM" id="SSF52141">
    <property type="entry name" value="Uracil-DNA glycosylase-like"/>
    <property type="match status" value="1"/>
</dbReference>
<organism evidence="2 3">
    <name type="scientific">Nitrosomonas mobilis</name>
    <dbReference type="NCBI Taxonomy" id="51642"/>
    <lineage>
        <taxon>Bacteria</taxon>
        <taxon>Pseudomonadati</taxon>
        <taxon>Pseudomonadota</taxon>
        <taxon>Betaproteobacteria</taxon>
        <taxon>Nitrosomonadales</taxon>
        <taxon>Nitrosomonadaceae</taxon>
        <taxon>Nitrosomonas</taxon>
    </lineage>
</organism>
<protein>
    <submittedName>
        <fullName evidence="2">T/U mismatch-specific DNA glycosylase</fullName>
    </submittedName>
</protein>
<keyword evidence="3" id="KW-1185">Reference proteome</keyword>
<sequence length="169" mass="18842">MPPLIQCFPPVVNQSATVLILGSMPGMASLAANQYYAHPRNAFWPIMGNLLQFAPETAYVQRLQILQNAGIALWDVLQSCERSGSLDTSIVASTRFVNDFAGFLRDYSSIRYIFFNGGRAYTMLRRYSSNSCLPPHLCFTRLPSTSPAHARMTFAQKLTAWQVVLDVVS</sequence>
<proteinExistence type="predicted"/>
<reference evidence="2 3" key="1">
    <citation type="submission" date="2016-10" db="EMBL/GenBank/DDBJ databases">
        <authorList>
            <person name="de Groot N.N."/>
        </authorList>
    </citation>
    <scope>NUCLEOTIDE SEQUENCE [LARGE SCALE GENOMIC DNA]</scope>
    <source>
        <strain evidence="2">1</strain>
    </source>
</reference>